<evidence type="ECO:0000313" key="7">
    <source>
        <dbReference type="Proteomes" id="UP000199283"/>
    </source>
</evidence>
<dbReference type="RefSeq" id="WP_092765306.1">
    <property type="nucleotide sequence ID" value="NZ_FNZQ01000010.1"/>
</dbReference>
<feature type="chain" id="PRO_5011542344" evidence="4">
    <location>
        <begin position="21"/>
        <end position="314"/>
    </location>
</feature>
<protein>
    <submittedName>
        <fullName evidence="6">Monosaccharide ABC transporter substrate-binding protein, CUT2 family</fullName>
    </submittedName>
</protein>
<dbReference type="PANTHER" id="PTHR46847">
    <property type="entry name" value="D-ALLOSE-BINDING PERIPLASMIC PROTEIN-RELATED"/>
    <property type="match status" value="1"/>
</dbReference>
<feature type="domain" description="Periplasmic binding protein" evidence="5">
    <location>
        <begin position="23"/>
        <end position="289"/>
    </location>
</feature>
<dbReference type="CDD" id="cd06301">
    <property type="entry name" value="PBP1_rhizopine_binding-like"/>
    <property type="match status" value="1"/>
</dbReference>
<dbReference type="STRING" id="188906.SAMN04488526_3552"/>
<gene>
    <name evidence="6" type="ORF">SAMN04488526_3552</name>
</gene>
<dbReference type="SUPFAM" id="SSF53822">
    <property type="entry name" value="Periplasmic binding protein-like I"/>
    <property type="match status" value="1"/>
</dbReference>
<proteinExistence type="inferred from homology"/>
<dbReference type="Pfam" id="PF13407">
    <property type="entry name" value="Peripla_BP_4"/>
    <property type="match status" value="1"/>
</dbReference>
<keyword evidence="7" id="KW-1185">Reference proteome</keyword>
<reference evidence="6 7" key="1">
    <citation type="submission" date="2016-10" db="EMBL/GenBank/DDBJ databases">
        <authorList>
            <person name="de Groot N.N."/>
        </authorList>
    </citation>
    <scope>NUCLEOTIDE SEQUENCE [LARGE SCALE GENOMIC DNA]</scope>
    <source>
        <strain evidence="6 7">DSM 14858</strain>
    </source>
</reference>
<accession>A0A1H7T5A8</accession>
<feature type="signal peptide" evidence="4">
    <location>
        <begin position="1"/>
        <end position="20"/>
    </location>
</feature>
<dbReference type="GO" id="GO:0030313">
    <property type="term" value="C:cell envelope"/>
    <property type="evidence" value="ECO:0007669"/>
    <property type="project" value="UniProtKB-SubCell"/>
</dbReference>
<dbReference type="EMBL" id="FNZQ01000010">
    <property type="protein sequence ID" value="SEL79504.1"/>
    <property type="molecule type" value="Genomic_DNA"/>
</dbReference>
<evidence type="ECO:0000256" key="2">
    <source>
        <dbReference type="ARBA" id="ARBA00007639"/>
    </source>
</evidence>
<evidence type="ECO:0000259" key="5">
    <source>
        <dbReference type="Pfam" id="PF13407"/>
    </source>
</evidence>
<dbReference type="InterPro" id="IPR028082">
    <property type="entry name" value="Peripla_BP_I"/>
</dbReference>
<dbReference type="PANTHER" id="PTHR46847:SF1">
    <property type="entry name" value="D-ALLOSE-BINDING PERIPLASMIC PROTEIN-RELATED"/>
    <property type="match status" value="1"/>
</dbReference>
<dbReference type="Gene3D" id="3.40.50.2300">
    <property type="match status" value="2"/>
</dbReference>
<dbReference type="InterPro" id="IPR025997">
    <property type="entry name" value="SBP_2_dom"/>
</dbReference>
<dbReference type="Proteomes" id="UP000199283">
    <property type="component" value="Unassembled WGS sequence"/>
</dbReference>
<organism evidence="6 7">
    <name type="scientific">Jannaschia helgolandensis</name>
    <dbReference type="NCBI Taxonomy" id="188906"/>
    <lineage>
        <taxon>Bacteria</taxon>
        <taxon>Pseudomonadati</taxon>
        <taxon>Pseudomonadota</taxon>
        <taxon>Alphaproteobacteria</taxon>
        <taxon>Rhodobacterales</taxon>
        <taxon>Roseobacteraceae</taxon>
        <taxon>Jannaschia</taxon>
    </lineage>
</organism>
<evidence type="ECO:0000256" key="4">
    <source>
        <dbReference type="SAM" id="SignalP"/>
    </source>
</evidence>
<evidence type="ECO:0000313" key="6">
    <source>
        <dbReference type="EMBL" id="SEL79504.1"/>
    </source>
</evidence>
<evidence type="ECO:0000256" key="1">
    <source>
        <dbReference type="ARBA" id="ARBA00004196"/>
    </source>
</evidence>
<dbReference type="AlphaFoldDB" id="A0A1H7T5A8"/>
<dbReference type="OrthoDB" id="9773673at2"/>
<dbReference type="GO" id="GO:0030246">
    <property type="term" value="F:carbohydrate binding"/>
    <property type="evidence" value="ECO:0007669"/>
    <property type="project" value="UniProtKB-ARBA"/>
</dbReference>
<evidence type="ECO:0000256" key="3">
    <source>
        <dbReference type="ARBA" id="ARBA00022729"/>
    </source>
</evidence>
<keyword evidence="3 4" id="KW-0732">Signal</keyword>
<comment type="subcellular location">
    <subcellularLocation>
        <location evidence="1">Cell envelope</location>
    </subcellularLocation>
</comment>
<comment type="similarity">
    <text evidence="2">Belongs to the bacterial solute-binding protein 2 family.</text>
</comment>
<name>A0A1H7T5A8_9RHOB</name>
<sequence length="314" mass="33034">MTKTLIVAGVAALMTTSAMAQSIGVSMARFDDNFLTTLRTGMEDHAATLDGVDIQVEDAQDDVAAQLDQINNFIASGVDAIVVNAVDTNAVDAMSKAAEDAGVPLVYVNREPANVDSLPDNQAFVASNEIESGTLAAFEACKMLRSMGYAGGAKGYMLMGQLSNQAAVQRSKDVEDIIGIDMCNFITLIDKQTANWSRDEASDLMTNFISAGDEFQVVFANNDEMALGAIQALKAADYDMADIVVVGVDATQDALQALQAGDLDATVFQDAAGQGAGAIDAALALANGEDVDQKVYIPFQLVTEANVDDFTSKN</sequence>